<dbReference type="PIRSF" id="PIRSF001237">
    <property type="entry name" value="DHOdimr"/>
    <property type="match status" value="1"/>
</dbReference>
<gene>
    <name evidence="6" type="primary">pyrC</name>
    <name evidence="8" type="ORF">A2713_01090</name>
</gene>
<evidence type="ECO:0000256" key="5">
    <source>
        <dbReference type="ARBA" id="ARBA00022975"/>
    </source>
</evidence>
<accession>A0A1F4UP84</accession>
<dbReference type="UniPathway" id="UPA00070">
    <property type="reaction ID" value="UER00117"/>
</dbReference>
<dbReference type="PANTHER" id="PTHR43137">
    <property type="entry name" value="DIHYDROOROTASE"/>
    <property type="match status" value="1"/>
</dbReference>
<evidence type="ECO:0000256" key="3">
    <source>
        <dbReference type="ARBA" id="ARBA00022801"/>
    </source>
</evidence>
<evidence type="ECO:0000256" key="1">
    <source>
        <dbReference type="ARBA" id="ARBA00002368"/>
    </source>
</evidence>
<dbReference type="PROSITE" id="PS00483">
    <property type="entry name" value="DIHYDROOROTASE_2"/>
    <property type="match status" value="1"/>
</dbReference>
<sequence>MKNLFIRKPDDMHIHLRRGEVLTNVLLFTSNIFTRAVVMGNLQKPIITAKNVISYRMEILKQAPKFKPIMSIMLVNSTTAEIVKNAYLAGAKALKLIPENTSINSTDGVSLIDLEKFYPVLKTAQELGMIFSGHWELNRHPLKEFIPELKREVAAISYLEKLIHDIPGLKIVVEHISTKEMIEFIKRAPKNVAATLTAHHAVLTIDDVMDKNGKIVNPYNYCKPVPKSDNDRKAVIEAMTSGNPKFFFGSDSAPHLIVKKESLKPPPGIFSAPVALPLLCQIFKTNKALDKLEKFASEFGAKFYGLELNKEKIEITRREWIVPSQHADIRIFMGGEKLSWSVV</sequence>
<keyword evidence="3 6" id="KW-0378">Hydrolase</keyword>
<comment type="function">
    <text evidence="1 6">Catalyzes the reversible cyclization of carbamoyl aspartate to dihydroorotate.</text>
</comment>
<evidence type="ECO:0000256" key="4">
    <source>
        <dbReference type="ARBA" id="ARBA00022833"/>
    </source>
</evidence>
<dbReference type="EMBL" id="MEUX01000030">
    <property type="protein sequence ID" value="OGC46754.1"/>
    <property type="molecule type" value="Genomic_DNA"/>
</dbReference>
<evidence type="ECO:0000313" key="9">
    <source>
        <dbReference type="Proteomes" id="UP000176444"/>
    </source>
</evidence>
<dbReference type="AlphaFoldDB" id="A0A1F4UP84"/>
<keyword evidence="2 6" id="KW-0479">Metal-binding</keyword>
<dbReference type="Proteomes" id="UP000176444">
    <property type="component" value="Unassembled WGS sequence"/>
</dbReference>
<comment type="caution">
    <text evidence="8">The sequence shown here is derived from an EMBL/GenBank/DDBJ whole genome shotgun (WGS) entry which is preliminary data.</text>
</comment>
<dbReference type="GO" id="GO:0006207">
    <property type="term" value="P:'de novo' pyrimidine nucleobase biosynthetic process"/>
    <property type="evidence" value="ECO:0007669"/>
    <property type="project" value="TreeGrafter"/>
</dbReference>
<feature type="binding site" evidence="6">
    <location>
        <position position="251"/>
    </location>
    <ligand>
        <name>Zn(2+)</name>
        <dbReference type="ChEBI" id="CHEBI:29105"/>
        <label>1</label>
    </ligand>
</feature>
<comment type="similarity">
    <text evidence="6">Belongs to the metallo-dependent hydrolases superfamily. DHOase family. Class II DHOase subfamily.</text>
</comment>
<dbReference type="EC" id="3.5.2.3" evidence="6 7"/>
<feature type="binding site" evidence="6">
    <location>
        <position position="134"/>
    </location>
    <ligand>
        <name>substrate</name>
    </ligand>
</feature>
<dbReference type="InterPro" id="IPR004721">
    <property type="entry name" value="DHOdimr"/>
</dbReference>
<dbReference type="PROSITE" id="PS00482">
    <property type="entry name" value="DIHYDROOROTASE_1"/>
    <property type="match status" value="1"/>
</dbReference>
<dbReference type="GO" id="GO:0044205">
    <property type="term" value="P:'de novo' UMP biosynthetic process"/>
    <property type="evidence" value="ECO:0007669"/>
    <property type="project" value="UniProtKB-UniRule"/>
</dbReference>
<feature type="active site" evidence="6">
    <location>
        <position position="251"/>
    </location>
</feature>
<keyword evidence="5 6" id="KW-0665">Pyrimidine biosynthesis</keyword>
<organism evidence="8 9">
    <name type="scientific">candidate division WWE3 bacterium RIFCSPHIGHO2_01_FULL_35_17</name>
    <dbReference type="NCBI Taxonomy" id="1802614"/>
    <lineage>
        <taxon>Bacteria</taxon>
        <taxon>Katanobacteria</taxon>
    </lineage>
</organism>
<comment type="catalytic activity">
    <reaction evidence="6">
        <text>(S)-dihydroorotate + H2O = N-carbamoyl-L-aspartate + H(+)</text>
        <dbReference type="Rhea" id="RHEA:24296"/>
        <dbReference type="ChEBI" id="CHEBI:15377"/>
        <dbReference type="ChEBI" id="CHEBI:15378"/>
        <dbReference type="ChEBI" id="CHEBI:30864"/>
        <dbReference type="ChEBI" id="CHEBI:32814"/>
        <dbReference type="EC" id="3.5.2.3"/>
    </reaction>
</comment>
<evidence type="ECO:0000256" key="7">
    <source>
        <dbReference type="NCBIfam" id="TIGR00856"/>
    </source>
</evidence>
<dbReference type="Gene3D" id="3.20.20.140">
    <property type="entry name" value="Metal-dependent hydrolases"/>
    <property type="match status" value="1"/>
</dbReference>
<dbReference type="InterPro" id="IPR002195">
    <property type="entry name" value="Dihydroorotase_CS"/>
</dbReference>
<feature type="binding site" evidence="6">
    <location>
        <position position="13"/>
    </location>
    <ligand>
        <name>Zn(2+)</name>
        <dbReference type="ChEBI" id="CHEBI:29105"/>
        <label>1</label>
    </ligand>
</feature>
<dbReference type="NCBIfam" id="TIGR00856">
    <property type="entry name" value="pyrC_dimer"/>
    <property type="match status" value="1"/>
</dbReference>
<feature type="modified residue" description="N6-carboxylysine" evidence="6">
    <location>
        <position position="95"/>
    </location>
</feature>
<proteinExistence type="inferred from homology"/>
<evidence type="ECO:0000313" key="8">
    <source>
        <dbReference type="EMBL" id="OGC46754.1"/>
    </source>
</evidence>
<feature type="binding site" description="via carbamate group" evidence="6">
    <location>
        <position position="95"/>
    </location>
    <ligand>
        <name>Zn(2+)</name>
        <dbReference type="ChEBI" id="CHEBI:29105"/>
        <label>1</label>
    </ligand>
</feature>
<feature type="binding site" evidence="6">
    <location>
        <position position="15"/>
    </location>
    <ligand>
        <name>Zn(2+)</name>
        <dbReference type="ChEBI" id="CHEBI:29105"/>
        <label>1</label>
    </ligand>
</feature>
<dbReference type="HAMAP" id="MF_00219">
    <property type="entry name" value="PyrC_classII"/>
    <property type="match status" value="1"/>
</dbReference>
<comment type="pathway">
    <text evidence="6">Pyrimidine metabolism; UMP biosynthesis via de novo pathway; (S)-dihydroorotate from bicarbonate: step 3/3.</text>
</comment>
<keyword evidence="4 6" id="KW-0862">Zinc</keyword>
<feature type="binding site" evidence="6">
    <location>
        <begin position="15"/>
        <end position="17"/>
    </location>
    <ligand>
        <name>substrate</name>
    </ligand>
</feature>
<feature type="binding site" evidence="6">
    <location>
        <position position="175"/>
    </location>
    <ligand>
        <name>Zn(2+)</name>
        <dbReference type="ChEBI" id="CHEBI:29105"/>
        <label>2</label>
    </ligand>
</feature>
<dbReference type="GO" id="GO:0005737">
    <property type="term" value="C:cytoplasm"/>
    <property type="evidence" value="ECO:0007669"/>
    <property type="project" value="TreeGrafter"/>
</dbReference>
<evidence type="ECO:0000256" key="2">
    <source>
        <dbReference type="ARBA" id="ARBA00022723"/>
    </source>
</evidence>
<comment type="subunit">
    <text evidence="6">Homodimer.</text>
</comment>
<comment type="cofactor">
    <cofactor evidence="6">
        <name>Zn(2+)</name>
        <dbReference type="ChEBI" id="CHEBI:29105"/>
    </cofactor>
    <text evidence="6">Binds 2 Zn(2+) ions per subunit.</text>
</comment>
<comment type="caution">
    <text evidence="6">Lacks conserved residue(s) required for the propagation of feature annotation.</text>
</comment>
<protein>
    <recommendedName>
        <fullName evidence="6 7">Dihydroorotase</fullName>
        <shortName evidence="6">DHOase</shortName>
        <ecNumber evidence="6 7">3.5.2.3</ecNumber>
    </recommendedName>
</protein>
<dbReference type="GO" id="GO:0008270">
    <property type="term" value="F:zinc ion binding"/>
    <property type="evidence" value="ECO:0007669"/>
    <property type="project" value="UniProtKB-UniRule"/>
</dbReference>
<evidence type="ECO:0000256" key="6">
    <source>
        <dbReference type="HAMAP-Rule" id="MF_00219"/>
    </source>
</evidence>
<dbReference type="SUPFAM" id="SSF51556">
    <property type="entry name" value="Metallo-dependent hydrolases"/>
    <property type="match status" value="1"/>
</dbReference>
<name>A0A1F4UP84_UNCKA</name>
<feature type="binding site" description="via carbamate group" evidence="6">
    <location>
        <position position="95"/>
    </location>
    <ligand>
        <name>Zn(2+)</name>
        <dbReference type="ChEBI" id="CHEBI:29105"/>
        <label>2</label>
    </ligand>
</feature>
<dbReference type="InterPro" id="IPR032466">
    <property type="entry name" value="Metal_Hydrolase"/>
</dbReference>
<feature type="binding site" evidence="6">
    <location>
        <position position="255"/>
    </location>
    <ligand>
        <name>substrate</name>
    </ligand>
</feature>
<reference evidence="8 9" key="1">
    <citation type="journal article" date="2016" name="Nat. Commun.">
        <title>Thousands of microbial genomes shed light on interconnected biogeochemical processes in an aquifer system.</title>
        <authorList>
            <person name="Anantharaman K."/>
            <person name="Brown C.T."/>
            <person name="Hug L.A."/>
            <person name="Sharon I."/>
            <person name="Castelle C.J."/>
            <person name="Probst A.J."/>
            <person name="Thomas B.C."/>
            <person name="Singh A."/>
            <person name="Wilkins M.J."/>
            <person name="Karaoz U."/>
            <person name="Brodie E.L."/>
            <person name="Williams K.H."/>
            <person name="Hubbard S.S."/>
            <person name="Banfield J.F."/>
        </authorList>
    </citation>
    <scope>NUCLEOTIDE SEQUENCE [LARGE SCALE GENOMIC DNA]</scope>
</reference>
<dbReference type="GO" id="GO:0004151">
    <property type="term" value="F:dihydroorotase activity"/>
    <property type="evidence" value="ECO:0007669"/>
    <property type="project" value="UniProtKB-UniRule"/>
</dbReference>
<dbReference type="PANTHER" id="PTHR43137:SF1">
    <property type="entry name" value="DIHYDROOROTASE"/>
    <property type="match status" value="1"/>
</dbReference>
<feature type="binding site" evidence="6">
    <location>
        <position position="41"/>
    </location>
    <ligand>
        <name>substrate</name>
    </ligand>
</feature>
<feature type="binding site" evidence="6">
    <location>
        <position position="134"/>
    </location>
    <ligand>
        <name>Zn(2+)</name>
        <dbReference type="ChEBI" id="CHEBI:29105"/>
        <label>2</label>
    </ligand>
</feature>